<keyword evidence="1" id="KW-0175">Coiled coil</keyword>
<evidence type="ECO:0000256" key="1">
    <source>
        <dbReference type="ARBA" id="ARBA00023054"/>
    </source>
</evidence>
<feature type="region of interest" description="Disordered" evidence="2">
    <location>
        <begin position="650"/>
        <end position="669"/>
    </location>
</feature>
<feature type="signal peptide" evidence="3">
    <location>
        <begin position="1"/>
        <end position="15"/>
    </location>
</feature>
<feature type="region of interest" description="Disordered" evidence="2">
    <location>
        <begin position="395"/>
        <end position="417"/>
    </location>
</feature>
<evidence type="ECO:0000256" key="2">
    <source>
        <dbReference type="SAM" id="MobiDB-lite"/>
    </source>
</evidence>
<evidence type="ECO:0000313" key="6">
    <source>
        <dbReference type="Proteomes" id="UP000606274"/>
    </source>
</evidence>
<accession>A0A8T0BTM3</accession>
<organism evidence="5 6">
    <name type="scientific">Silurus meridionalis</name>
    <name type="common">Southern catfish</name>
    <name type="synonym">Silurus soldatovi meridionalis</name>
    <dbReference type="NCBI Taxonomy" id="175797"/>
    <lineage>
        <taxon>Eukaryota</taxon>
        <taxon>Metazoa</taxon>
        <taxon>Chordata</taxon>
        <taxon>Craniata</taxon>
        <taxon>Vertebrata</taxon>
        <taxon>Euteleostomi</taxon>
        <taxon>Actinopterygii</taxon>
        <taxon>Neopterygii</taxon>
        <taxon>Teleostei</taxon>
        <taxon>Ostariophysi</taxon>
        <taxon>Siluriformes</taxon>
        <taxon>Siluridae</taxon>
        <taxon>Silurus</taxon>
    </lineage>
</organism>
<feature type="region of interest" description="Disordered" evidence="2">
    <location>
        <begin position="298"/>
        <end position="335"/>
    </location>
</feature>
<feature type="chain" id="PRO_5035775887" description="ITPR-interacting domain-containing protein" evidence="3">
    <location>
        <begin position="16"/>
        <end position="945"/>
    </location>
</feature>
<dbReference type="EMBL" id="JABFDY010000004">
    <property type="protein sequence ID" value="KAF7708670.1"/>
    <property type="molecule type" value="Genomic_DNA"/>
</dbReference>
<evidence type="ECO:0000313" key="5">
    <source>
        <dbReference type="EMBL" id="KAF7708670.1"/>
    </source>
</evidence>
<dbReference type="InterPro" id="IPR029325">
    <property type="entry name" value="ITPR-bd"/>
</dbReference>
<comment type="caution">
    <text evidence="5">The sequence shown here is derived from an EMBL/GenBank/DDBJ whole genome shotgun (WGS) entry which is preliminary data.</text>
</comment>
<sequence>MACFFFFLSSYAAESSIYIATEMDADNMSDKRARLLASKSRWSEMSDATATQPLIRADTENCNQDSIDQWHIHVMDKDAKQGNVQEITAQHLRETGMSEDDLALLLKASLYGKTSFNTVQEFLSSYPERPPLTSAWNSLALGISGHSGPPSAMDVLALWQDDPEELLLDLGFGVEEPDISVKIPARFINHQSKARDRFRQIEVLQQITTAFNSLVGGVTPSAQNSVESQLSEEARVRRKRVGMLFRNASKKSLSQLAYSRDQRPLSPSLAGQFSSPELPGDLPLDKRIPLKRASLSPLVEEQTLVSEEDESTENTTLPQVKSSSPAAKGGKELKNDTAIASAKGVTGVPAESFELEEIQSFDDGSIGGPCTGTPDQPDNERARLSQLRTISCQSDSSGFLEEPFVPAHPNPGPELRKVLNAMSGESTESPQKSGDLQESALLSPYSQDSDKLLEQTESFRTDSNIDKAKDQAHSVRKISRGDTTKRHLQDTDGTDSLVNKEVVQKDIIGECVEECSTLQKVSLGLSDYGASTIQSTIRTNSTGLGGFDTNTIQSSTLQKDSPVLHDYDGRIEESIQFQKNSLNPSHDVVVGGNSQMEIQKSDVSLFKTDSTSTDPKAGAEHKVQSSTECYYGRSVSVQMCSGLASQSSLRGSISHSSSVGHNPTSDVHHRRECREQLNSDVADISDNARSTNTPTTTKHTLPDPWHSQESFKGPHSISLDKSRSYEEDTRWEAVLWSGAQNCGPCGHKWRCCCQNVNSEKQYPSSPEHLNPAYSLPYSMEELLGMMRCMWKFRKMVAEIEERVEEEQETVNSSFSDEHRAEVQDILKLRTAVKKESEMLEQQLNDLVQAYDDNMAMKMNRLMDEQAHLCTQLKFTPQPGHISKKSVGIQCTLLTDSPESHLTTQLTDDMRLIHKEWSPGSKSDKLDFVGFIKSLKDGSINNDSLE</sequence>
<proteinExistence type="predicted"/>
<evidence type="ECO:0000259" key="4">
    <source>
        <dbReference type="SMART" id="SM01257"/>
    </source>
</evidence>
<dbReference type="SMART" id="SM01257">
    <property type="entry name" value="KRAP_IP3R_bind"/>
    <property type="match status" value="1"/>
</dbReference>
<feature type="region of interest" description="Disordered" evidence="2">
    <location>
        <begin position="255"/>
        <end position="285"/>
    </location>
</feature>
<dbReference type="PANTHER" id="PTHR17469:SF14">
    <property type="entry name" value="PROTEIN ITPRID1"/>
    <property type="match status" value="1"/>
</dbReference>
<dbReference type="Pfam" id="PF14722">
    <property type="entry name" value="KRAP_IP3R_bind"/>
    <property type="match status" value="1"/>
</dbReference>
<dbReference type="Pfam" id="PF14723">
    <property type="entry name" value="SSFA2_C"/>
    <property type="match status" value="1"/>
</dbReference>
<dbReference type="Proteomes" id="UP000606274">
    <property type="component" value="Unassembled WGS sequence"/>
</dbReference>
<dbReference type="GO" id="GO:0005102">
    <property type="term" value="F:signaling receptor binding"/>
    <property type="evidence" value="ECO:0007669"/>
    <property type="project" value="InterPro"/>
</dbReference>
<feature type="region of interest" description="Disordered" evidence="2">
    <location>
        <begin position="678"/>
        <end position="719"/>
    </location>
</feature>
<keyword evidence="3" id="KW-0732">Signal</keyword>
<dbReference type="InterPro" id="IPR029326">
    <property type="entry name" value="SSFA2_C"/>
</dbReference>
<name>A0A8T0BTM3_SILME</name>
<feature type="compositionally biased region" description="Polar residues" evidence="2">
    <location>
        <begin position="313"/>
        <end position="325"/>
    </location>
</feature>
<keyword evidence="6" id="KW-1185">Reference proteome</keyword>
<dbReference type="AlphaFoldDB" id="A0A8T0BTM3"/>
<dbReference type="PANTHER" id="PTHR17469">
    <property type="entry name" value="SPERM SPECIFIC ANTIGEN 2-RELATED"/>
    <property type="match status" value="1"/>
</dbReference>
<evidence type="ECO:0000256" key="3">
    <source>
        <dbReference type="SAM" id="SignalP"/>
    </source>
</evidence>
<protein>
    <recommendedName>
        <fullName evidence="4">ITPR-interacting domain-containing protein</fullName>
    </recommendedName>
</protein>
<gene>
    <name evidence="5" type="ORF">HF521_017727</name>
</gene>
<feature type="domain" description="ITPR-interacting" evidence="4">
    <location>
        <begin position="137"/>
        <end position="252"/>
    </location>
</feature>
<feature type="region of interest" description="Disordered" evidence="2">
    <location>
        <begin position="458"/>
        <end position="492"/>
    </location>
</feature>
<feature type="compositionally biased region" description="Basic and acidic residues" evidence="2">
    <location>
        <begin position="458"/>
        <end position="490"/>
    </location>
</feature>
<reference evidence="5" key="1">
    <citation type="submission" date="2020-08" db="EMBL/GenBank/DDBJ databases">
        <title>Chromosome-level assembly of Southern catfish (Silurus meridionalis) provides insights into visual adaptation to the nocturnal and benthic lifestyles.</title>
        <authorList>
            <person name="Zhang Y."/>
            <person name="Wang D."/>
            <person name="Peng Z."/>
        </authorList>
    </citation>
    <scope>NUCLEOTIDE SEQUENCE</scope>
    <source>
        <strain evidence="5">SWU-2019-XX</strain>
        <tissue evidence="5">Muscle</tissue>
    </source>
</reference>
<dbReference type="InterPro" id="IPR043444">
    <property type="entry name" value="TESPA1-like"/>
</dbReference>